<dbReference type="Gene3D" id="1.10.150.130">
    <property type="match status" value="1"/>
</dbReference>
<evidence type="ECO:0000256" key="3">
    <source>
        <dbReference type="ARBA" id="ARBA00022908"/>
    </source>
</evidence>
<dbReference type="PROSITE" id="PS51898">
    <property type="entry name" value="TYR_RECOMBINASE"/>
    <property type="match status" value="1"/>
</dbReference>
<dbReference type="CDD" id="cd01189">
    <property type="entry name" value="INT_ICEBs1_C_like"/>
    <property type="match status" value="1"/>
</dbReference>
<evidence type="ECO:0000256" key="1">
    <source>
        <dbReference type="ARBA" id="ARBA00003283"/>
    </source>
</evidence>
<name>A0ABN5A6I4_9FIRM</name>
<comment type="similarity">
    <text evidence="2">Belongs to the 'phage' integrase family.</text>
</comment>
<dbReference type="PROSITE" id="PS51900">
    <property type="entry name" value="CB"/>
    <property type="match status" value="1"/>
</dbReference>
<dbReference type="Pfam" id="PF14659">
    <property type="entry name" value="Phage_int_SAM_3"/>
    <property type="match status" value="1"/>
</dbReference>
<evidence type="ECO:0000256" key="4">
    <source>
        <dbReference type="ARBA" id="ARBA00023125"/>
    </source>
</evidence>
<feature type="domain" description="Tyr recombinase" evidence="7">
    <location>
        <begin position="239"/>
        <end position="454"/>
    </location>
</feature>
<keyword evidence="4 6" id="KW-0238">DNA-binding</keyword>
<evidence type="ECO:0000259" key="7">
    <source>
        <dbReference type="PROSITE" id="PS51898"/>
    </source>
</evidence>
<dbReference type="InterPro" id="IPR050090">
    <property type="entry name" value="Tyrosine_recombinase_XerCD"/>
</dbReference>
<dbReference type="Gene3D" id="1.10.443.10">
    <property type="entry name" value="Intergrase catalytic core"/>
    <property type="match status" value="1"/>
</dbReference>
<evidence type="ECO:0000313" key="10">
    <source>
        <dbReference type="Proteomes" id="UP000196710"/>
    </source>
</evidence>
<feature type="domain" description="Core-binding (CB)" evidence="8">
    <location>
        <begin position="119"/>
        <end position="205"/>
    </location>
</feature>
<dbReference type="SUPFAM" id="SSF56349">
    <property type="entry name" value="DNA breaking-rejoining enzymes"/>
    <property type="match status" value="1"/>
</dbReference>
<dbReference type="EMBL" id="CP021422">
    <property type="protein sequence ID" value="ASB41041.1"/>
    <property type="molecule type" value="Genomic_DNA"/>
</dbReference>
<gene>
    <name evidence="9" type="ORF">ADH66_10495</name>
</gene>
<keyword evidence="5" id="KW-0233">DNA recombination</keyword>
<dbReference type="PANTHER" id="PTHR30349">
    <property type="entry name" value="PHAGE INTEGRASE-RELATED"/>
    <property type="match status" value="1"/>
</dbReference>
<evidence type="ECO:0000256" key="5">
    <source>
        <dbReference type="ARBA" id="ARBA00023172"/>
    </source>
</evidence>
<protein>
    <recommendedName>
        <fullName evidence="11">Site-specific integrase</fullName>
    </recommendedName>
</protein>
<dbReference type="Proteomes" id="UP000196710">
    <property type="component" value="Chromosome"/>
</dbReference>
<organism evidence="9 10">
    <name type="scientific">Acutalibacter muris</name>
    <dbReference type="NCBI Taxonomy" id="1796620"/>
    <lineage>
        <taxon>Bacteria</taxon>
        <taxon>Bacillati</taxon>
        <taxon>Bacillota</taxon>
        <taxon>Clostridia</taxon>
        <taxon>Eubacteriales</taxon>
        <taxon>Acutalibacteraceae</taxon>
        <taxon>Acutalibacter</taxon>
    </lineage>
</organism>
<dbReference type="InterPro" id="IPR004107">
    <property type="entry name" value="Integrase_SAM-like_N"/>
</dbReference>
<keyword evidence="3" id="KW-0229">DNA integration</keyword>
<keyword evidence="10" id="KW-1185">Reference proteome</keyword>
<dbReference type="InterPro" id="IPR011010">
    <property type="entry name" value="DNA_brk_join_enz"/>
</dbReference>
<proteinExistence type="inferred from homology"/>
<dbReference type="InterPro" id="IPR044068">
    <property type="entry name" value="CB"/>
</dbReference>
<evidence type="ECO:0000313" key="9">
    <source>
        <dbReference type="EMBL" id="ASB41041.1"/>
    </source>
</evidence>
<sequence length="458" mass="51950">MLLISFRWPGPASFPATLGIGRCKGGACPGGQTPFLGIVWKRVLAALFSFFDIFRQLHSECNGKAFKRTDDRWGGTVWYMDERGERQRKSFSGKTKAEVTKKMTDYVAAFNDTLQGSDESRKTLRESMTHWLQVFKFPSVERTTYDRCECTLEHQIFPLLGDKVVGDITAADLKELLNHWMRNGYAYTTVKKVYIVLNEYFRYLTQQEILVKNPMNSVPMIKKSNFMAAQNKEDLPTQETVTVFTPEEIEKFKAEAFSKFSNGKPKYQQPAAYILMLNTGLRTGELLGLLNSDINLEGRYLEVRQGVKEVCKREGTDYVPGREVKVGKTKTATSKRRVPLNGAAVAAIEELRAERDFGPNSPLVSDEKGGYTRPVNFRKRYYRILKAAGIEQKGLHSLRHHFATQLINGVKQPDGTILALSPRQVADLLGHSTSQITEMYYVKKDTTRLQGITDGFIF</sequence>
<dbReference type="InterPro" id="IPR002104">
    <property type="entry name" value="Integrase_catalytic"/>
</dbReference>
<evidence type="ECO:0000259" key="8">
    <source>
        <dbReference type="PROSITE" id="PS51900"/>
    </source>
</evidence>
<evidence type="ECO:0000256" key="2">
    <source>
        <dbReference type="ARBA" id="ARBA00008857"/>
    </source>
</evidence>
<dbReference type="InterPro" id="IPR013762">
    <property type="entry name" value="Integrase-like_cat_sf"/>
</dbReference>
<dbReference type="InterPro" id="IPR010998">
    <property type="entry name" value="Integrase_recombinase_N"/>
</dbReference>
<evidence type="ECO:0008006" key="11">
    <source>
        <dbReference type="Google" id="ProtNLM"/>
    </source>
</evidence>
<comment type="function">
    <text evidence="1">Site-specific tyrosine recombinase, which acts by catalyzing the cutting and rejoining of the recombining DNA molecules.</text>
</comment>
<reference evidence="10" key="1">
    <citation type="submission" date="2017-05" db="EMBL/GenBank/DDBJ databases">
        <title>Improved OligoMM genomes.</title>
        <authorList>
            <person name="Garzetti D."/>
        </authorList>
    </citation>
    <scope>NUCLEOTIDE SEQUENCE [LARGE SCALE GENOMIC DNA]</scope>
    <source>
        <strain evidence="10">KB18</strain>
    </source>
</reference>
<accession>A0ABN5A6I4</accession>
<evidence type="ECO:0000256" key="6">
    <source>
        <dbReference type="PROSITE-ProRule" id="PRU01248"/>
    </source>
</evidence>
<dbReference type="PANTHER" id="PTHR30349:SF41">
    <property type="entry name" value="INTEGRASE_RECOMBINASE PROTEIN MJ0367-RELATED"/>
    <property type="match status" value="1"/>
</dbReference>
<dbReference type="Pfam" id="PF00589">
    <property type="entry name" value="Phage_integrase"/>
    <property type="match status" value="1"/>
</dbReference>